<keyword evidence="1" id="KW-1133">Transmembrane helix</keyword>
<dbReference type="InterPro" id="IPR045584">
    <property type="entry name" value="Pilin-like"/>
</dbReference>
<dbReference type="PROSITE" id="PS00409">
    <property type="entry name" value="PROKAR_NTER_METHYL"/>
    <property type="match status" value="1"/>
</dbReference>
<dbReference type="InterPro" id="IPR012902">
    <property type="entry name" value="N_methyl_site"/>
</dbReference>
<dbReference type="Gene3D" id="3.30.700.10">
    <property type="entry name" value="Glycoprotein, Type 4 Pilin"/>
    <property type="match status" value="1"/>
</dbReference>
<keyword evidence="3" id="KW-1185">Reference proteome</keyword>
<name>A0A5B9MN77_9BACT</name>
<dbReference type="Pfam" id="PF07963">
    <property type="entry name" value="N_methyl"/>
    <property type="match status" value="1"/>
</dbReference>
<evidence type="ECO:0000256" key="1">
    <source>
        <dbReference type="SAM" id="Phobius"/>
    </source>
</evidence>
<reference evidence="2 3" key="1">
    <citation type="submission" date="2019-02" db="EMBL/GenBank/DDBJ databases">
        <title>Planctomycetal bacteria perform biofilm scaping via a novel small molecule.</title>
        <authorList>
            <person name="Jeske O."/>
            <person name="Boedeker C."/>
            <person name="Wiegand S."/>
            <person name="Breitling P."/>
            <person name="Kallscheuer N."/>
            <person name="Jogler M."/>
            <person name="Rohde M."/>
            <person name="Petersen J."/>
            <person name="Medema M.H."/>
            <person name="Surup F."/>
            <person name="Jogler C."/>
        </authorList>
    </citation>
    <scope>NUCLEOTIDE SEQUENCE [LARGE SCALE GENOMIC DNA]</scope>
    <source>
        <strain evidence="2 3">Mal15</strain>
    </source>
</reference>
<proteinExistence type="predicted"/>
<dbReference type="EMBL" id="CP036264">
    <property type="protein sequence ID" value="QEG02839.1"/>
    <property type="molecule type" value="Genomic_DNA"/>
</dbReference>
<keyword evidence="1" id="KW-0812">Transmembrane</keyword>
<organism evidence="2 3">
    <name type="scientific">Stieleria maiorica</name>
    <dbReference type="NCBI Taxonomy" id="2795974"/>
    <lineage>
        <taxon>Bacteria</taxon>
        <taxon>Pseudomonadati</taxon>
        <taxon>Planctomycetota</taxon>
        <taxon>Planctomycetia</taxon>
        <taxon>Pirellulales</taxon>
        <taxon>Pirellulaceae</taxon>
        <taxon>Stieleria</taxon>
    </lineage>
</organism>
<dbReference type="NCBIfam" id="TIGR02532">
    <property type="entry name" value="IV_pilin_GFxxxE"/>
    <property type="match status" value="1"/>
</dbReference>
<evidence type="ECO:0000313" key="2">
    <source>
        <dbReference type="EMBL" id="QEG02839.1"/>
    </source>
</evidence>
<gene>
    <name evidence="2" type="ORF">Mal15_69600</name>
</gene>
<dbReference type="Proteomes" id="UP000321353">
    <property type="component" value="Chromosome"/>
</dbReference>
<dbReference type="KEGG" id="smam:Mal15_69600"/>
<accession>A0A5B9MN77</accession>
<feature type="transmembrane region" description="Helical" evidence="1">
    <location>
        <begin position="6"/>
        <end position="27"/>
    </location>
</feature>
<keyword evidence="1" id="KW-0472">Membrane</keyword>
<protein>
    <recommendedName>
        <fullName evidence="4">Type II secretion system protein H</fullName>
    </recommendedName>
</protein>
<evidence type="ECO:0000313" key="3">
    <source>
        <dbReference type="Proteomes" id="UP000321353"/>
    </source>
</evidence>
<evidence type="ECO:0008006" key="4">
    <source>
        <dbReference type="Google" id="ProtNLM"/>
    </source>
</evidence>
<dbReference type="RefSeq" id="WP_147871722.1">
    <property type="nucleotide sequence ID" value="NZ_CP036264.1"/>
</dbReference>
<dbReference type="AlphaFoldDB" id="A0A5B9MN77"/>
<sequence>MRGFSLIELIVVLVLMAILASLTTFSLRGVIARQRLGRAVEVVEQFDTALRRAARHHRRRVAATIDRGRGRLTVDLSGESARTFALPRQVSIDAIRFGPVPASRSGAQVTANPDGSTPSYALRLTTGDTGRWIFLAGGSGQIVDDFDPMAIDLALGMR</sequence>
<dbReference type="SUPFAM" id="SSF54523">
    <property type="entry name" value="Pili subunits"/>
    <property type="match status" value="1"/>
</dbReference>